<feature type="compositionally biased region" description="Pro residues" evidence="1">
    <location>
        <begin position="156"/>
        <end position="184"/>
    </location>
</feature>
<reference evidence="2 3" key="1">
    <citation type="submission" date="2021-08" db="EMBL/GenBank/DDBJ databases">
        <title>Draft Genome Sequence of Phanerochaete sordida strain YK-624.</title>
        <authorList>
            <person name="Mori T."/>
            <person name="Dohra H."/>
            <person name="Suzuki T."/>
            <person name="Kawagishi H."/>
            <person name="Hirai H."/>
        </authorList>
    </citation>
    <scope>NUCLEOTIDE SEQUENCE [LARGE SCALE GENOMIC DNA]</scope>
    <source>
        <strain evidence="2 3">YK-624</strain>
    </source>
</reference>
<sequence>MYADGEVYHPDGDARLALSPPPPTRSPWERPMTPGGDAISDELGFTARWAGRSLSQKRKKGPGKGPSRLRESVASDADSPATAFAAAVNETTGFSPLNPTVPLADDFHVLSPPPRQPAPALAPAQATPPLRREFLRDPSAPPTRQQSPLSERPSAPELPLPPVPPLPPLTAPAPVPETPVHPPRPPFEAVRPALFQKAFLASIGGAKFDDTQIYLCSARSRTGLAHKPRAVHARSDFLHAASAVFSEEIYDRCVVDVPGVHAKTSAREEYSYDCDSDLEECEEEVAEKKPLRRASAATSARPPVPKSTPSKETTPKSAASAALSATDIDVVSLDDFNSAVSLSLSEDTEETAVGSGEGAAQQKPALSLETSDSILKWRDEHPKDTAIPLIIEEVSSKVPSSVEETIVVERKAHPQEPQARGPQERTLFIPDSAHRTWQALLLYLYNDFLEFAPLRTQQAQRTTTPNAVSCSPKSMYRLATKLGLEKLQDKCFAALEEALSKDNIVEELFSDFTWRYPDVLKMETEVFHRFASEPSVQSALQDKFQDIAYGQMPQSSVVLNSLFQRFILPSGAARK</sequence>
<feature type="compositionally biased region" description="Basic and acidic residues" evidence="1">
    <location>
        <begin position="1"/>
        <end position="14"/>
    </location>
</feature>
<feature type="compositionally biased region" description="Polar residues" evidence="1">
    <location>
        <begin position="307"/>
        <end position="317"/>
    </location>
</feature>
<evidence type="ECO:0000313" key="2">
    <source>
        <dbReference type="EMBL" id="GJE95505.1"/>
    </source>
</evidence>
<comment type="caution">
    <text evidence="2">The sequence shown here is derived from an EMBL/GenBank/DDBJ whole genome shotgun (WGS) entry which is preliminary data.</text>
</comment>
<dbReference type="Gene3D" id="3.30.710.10">
    <property type="entry name" value="Potassium Channel Kv1.1, Chain A"/>
    <property type="match status" value="1"/>
</dbReference>
<keyword evidence="3" id="KW-1185">Reference proteome</keyword>
<evidence type="ECO:0000313" key="3">
    <source>
        <dbReference type="Proteomes" id="UP000703269"/>
    </source>
</evidence>
<proteinExistence type="predicted"/>
<feature type="region of interest" description="Disordered" evidence="1">
    <location>
        <begin position="285"/>
        <end position="320"/>
    </location>
</feature>
<feature type="compositionally biased region" description="Low complexity" evidence="1">
    <location>
        <begin position="118"/>
        <end position="129"/>
    </location>
</feature>
<accession>A0A9P3GL37</accession>
<gene>
    <name evidence="2" type="ORF">PsYK624_116900</name>
</gene>
<evidence type="ECO:0008006" key="4">
    <source>
        <dbReference type="Google" id="ProtNLM"/>
    </source>
</evidence>
<feature type="compositionally biased region" description="Polar residues" evidence="1">
    <location>
        <begin position="89"/>
        <end position="98"/>
    </location>
</feature>
<protein>
    <recommendedName>
        <fullName evidence="4">BTB domain-containing protein</fullName>
    </recommendedName>
</protein>
<name>A0A9P3GL37_9APHY</name>
<evidence type="ECO:0000256" key="1">
    <source>
        <dbReference type="SAM" id="MobiDB-lite"/>
    </source>
</evidence>
<dbReference type="EMBL" id="BPQB01000049">
    <property type="protein sequence ID" value="GJE95505.1"/>
    <property type="molecule type" value="Genomic_DNA"/>
</dbReference>
<organism evidence="2 3">
    <name type="scientific">Phanerochaete sordida</name>
    <dbReference type="NCBI Taxonomy" id="48140"/>
    <lineage>
        <taxon>Eukaryota</taxon>
        <taxon>Fungi</taxon>
        <taxon>Dikarya</taxon>
        <taxon>Basidiomycota</taxon>
        <taxon>Agaricomycotina</taxon>
        <taxon>Agaricomycetes</taxon>
        <taxon>Polyporales</taxon>
        <taxon>Phanerochaetaceae</taxon>
        <taxon>Phanerochaete</taxon>
    </lineage>
</organism>
<dbReference type="AlphaFoldDB" id="A0A9P3GL37"/>
<dbReference type="InterPro" id="IPR011333">
    <property type="entry name" value="SKP1/BTB/POZ_sf"/>
</dbReference>
<dbReference type="OrthoDB" id="6359816at2759"/>
<feature type="region of interest" description="Disordered" evidence="1">
    <location>
        <begin position="1"/>
        <end position="184"/>
    </location>
</feature>
<dbReference type="Proteomes" id="UP000703269">
    <property type="component" value="Unassembled WGS sequence"/>
</dbReference>
<feature type="compositionally biased region" description="Low complexity" evidence="1">
    <location>
        <begin position="74"/>
        <end position="87"/>
    </location>
</feature>